<evidence type="ECO:0000256" key="2">
    <source>
        <dbReference type="ARBA" id="ARBA00044777"/>
    </source>
</evidence>
<evidence type="ECO:0000256" key="1">
    <source>
        <dbReference type="ARBA" id="ARBA00022829"/>
    </source>
</evidence>
<name>A0A3D9LAV8_9MICC</name>
<evidence type="ECO:0000313" key="5">
    <source>
        <dbReference type="Proteomes" id="UP000256727"/>
    </source>
</evidence>
<dbReference type="PANTHER" id="PTHR33969:SF2">
    <property type="entry name" value="SEGREGATION AND CONDENSATION PROTEIN A"/>
    <property type="match status" value="1"/>
</dbReference>
<reference evidence="4 5" key="1">
    <citation type="submission" date="2018-07" db="EMBL/GenBank/DDBJ databases">
        <title>Sequencing the genomes of 1000 actinobacteria strains.</title>
        <authorList>
            <person name="Klenk H.-P."/>
        </authorList>
    </citation>
    <scope>NUCLEOTIDE SEQUENCE [LARGE SCALE GENOMIC DNA]</scope>
    <source>
        <strain evidence="4 5">DSM 14442</strain>
    </source>
</reference>
<dbReference type="GO" id="GO:0007059">
    <property type="term" value="P:chromosome segregation"/>
    <property type="evidence" value="ECO:0007669"/>
    <property type="project" value="UniProtKB-KW"/>
</dbReference>
<comment type="caution">
    <text evidence="4">The sequence shown here is derived from an EMBL/GenBank/DDBJ whole genome shotgun (WGS) entry which is preliminary data.</text>
</comment>
<keyword evidence="5" id="KW-1185">Reference proteome</keyword>
<dbReference type="AlphaFoldDB" id="A0A3D9LAV8"/>
<protein>
    <recommendedName>
        <fullName evidence="2">Segregation and condensation protein A</fullName>
    </recommendedName>
</protein>
<keyword evidence="1" id="KW-0159">Chromosome partition</keyword>
<dbReference type="EMBL" id="QREH01000001">
    <property type="protein sequence ID" value="REE03405.1"/>
    <property type="molecule type" value="Genomic_DNA"/>
</dbReference>
<evidence type="ECO:0000313" key="4">
    <source>
        <dbReference type="EMBL" id="REE03405.1"/>
    </source>
</evidence>
<feature type="compositionally biased region" description="Basic and acidic residues" evidence="3">
    <location>
        <begin position="297"/>
        <end position="307"/>
    </location>
</feature>
<dbReference type="PANTHER" id="PTHR33969">
    <property type="entry name" value="SEGREGATION AND CONDENSATION PROTEIN A"/>
    <property type="match status" value="1"/>
</dbReference>
<accession>A0A3D9LAV8</accession>
<evidence type="ECO:0000256" key="3">
    <source>
        <dbReference type="SAM" id="MobiDB-lite"/>
    </source>
</evidence>
<dbReference type="InterPro" id="IPR003768">
    <property type="entry name" value="ScpA"/>
</dbReference>
<dbReference type="Pfam" id="PF02616">
    <property type="entry name" value="SMC_ScpA"/>
    <property type="match status" value="1"/>
</dbReference>
<feature type="region of interest" description="Disordered" evidence="3">
    <location>
        <begin position="297"/>
        <end position="316"/>
    </location>
</feature>
<sequence>MTPGAGAAAPDVARNLAGGLSENLDAEDGVPSGFSVTLTNFAGPFDLLLSLIARRQMDITEVALAEVTDEFIAYVRTLRHDAGAGLDPELDPGRAEGQRGRPDLAALDASSAFLVVAATLLDLKTARLLPAGTTDAEEDVALLEARDLLFARLLQYKAFRDISTLLSEKMRAEARRFPRQATLDPRFASLLPELVWTLSPEQFGALAEDVLARTPKPAEQVSLEHLHAPAVSVREQTGLLAARLREAGRLAFRELVSDAGSTLVIVARFLALLEMFRDRAITFDQEVPLGELVVRWDPDAPDERPEPGPDDDEEWS</sequence>
<dbReference type="Proteomes" id="UP000256727">
    <property type="component" value="Unassembled WGS sequence"/>
</dbReference>
<gene>
    <name evidence="4" type="ORF">C8E99_1213</name>
</gene>
<dbReference type="Gene3D" id="6.10.250.2410">
    <property type="match status" value="1"/>
</dbReference>
<proteinExistence type="predicted"/>
<organism evidence="4 5">
    <name type="scientific">Citricoccus muralis</name>
    <dbReference type="NCBI Taxonomy" id="169134"/>
    <lineage>
        <taxon>Bacteria</taxon>
        <taxon>Bacillati</taxon>
        <taxon>Actinomycetota</taxon>
        <taxon>Actinomycetes</taxon>
        <taxon>Micrococcales</taxon>
        <taxon>Micrococcaceae</taxon>
        <taxon>Citricoccus</taxon>
    </lineage>
</organism>